<dbReference type="Pfam" id="PF00248">
    <property type="entry name" value="Aldo_ket_red"/>
    <property type="match status" value="1"/>
</dbReference>
<keyword evidence="2" id="KW-0521">NADP</keyword>
<evidence type="ECO:0000256" key="3">
    <source>
        <dbReference type="ARBA" id="ARBA00023002"/>
    </source>
</evidence>
<evidence type="ECO:0000256" key="6">
    <source>
        <dbReference type="PIRSR" id="PIRSR000097-2"/>
    </source>
</evidence>
<dbReference type="RefSeq" id="WP_119398604.1">
    <property type="nucleotide sequence ID" value="NZ_QWJJ01000006.1"/>
</dbReference>
<dbReference type="InterPro" id="IPR018170">
    <property type="entry name" value="Aldo/ket_reductase_CS"/>
</dbReference>
<keyword evidence="3" id="KW-0560">Oxidoreductase</keyword>
<protein>
    <submittedName>
        <fullName evidence="9">Aldo/keto reductase</fullName>
    </submittedName>
</protein>
<name>A0A399J1L4_9RHOB</name>
<dbReference type="OrthoDB" id="9768793at2"/>
<feature type="domain" description="NADP-dependent oxidoreductase" evidence="8">
    <location>
        <begin position="15"/>
        <end position="256"/>
    </location>
</feature>
<dbReference type="InterPro" id="IPR023210">
    <property type="entry name" value="NADP_OxRdtase_dom"/>
</dbReference>
<evidence type="ECO:0000256" key="5">
    <source>
        <dbReference type="PIRSR" id="PIRSR000097-1"/>
    </source>
</evidence>
<evidence type="ECO:0000256" key="7">
    <source>
        <dbReference type="PIRSR" id="PIRSR000097-3"/>
    </source>
</evidence>
<feature type="binding site" evidence="6">
    <location>
        <position position="106"/>
    </location>
    <ligand>
        <name>substrate</name>
    </ligand>
</feature>
<proteinExistence type="inferred from homology"/>
<dbReference type="GO" id="GO:0016616">
    <property type="term" value="F:oxidoreductase activity, acting on the CH-OH group of donors, NAD or NADP as acceptor"/>
    <property type="evidence" value="ECO:0007669"/>
    <property type="project" value="UniProtKB-ARBA"/>
</dbReference>
<dbReference type="Gene3D" id="3.20.20.100">
    <property type="entry name" value="NADP-dependent oxidoreductase domain"/>
    <property type="match status" value="1"/>
</dbReference>
<evidence type="ECO:0000256" key="4">
    <source>
        <dbReference type="ARBA" id="ARBA00049445"/>
    </source>
</evidence>
<reference evidence="9 10" key="1">
    <citation type="submission" date="2018-08" db="EMBL/GenBank/DDBJ databases">
        <title>Pseudooceanicola sediminis CY03 in the family Rhodobacteracea.</title>
        <authorList>
            <person name="Zhang Y.-J."/>
        </authorList>
    </citation>
    <scope>NUCLEOTIDE SEQUENCE [LARGE SCALE GENOMIC DNA]</scope>
    <source>
        <strain evidence="9 10">CY03</strain>
    </source>
</reference>
<dbReference type="InterPro" id="IPR036812">
    <property type="entry name" value="NAD(P)_OxRdtase_dom_sf"/>
</dbReference>
<feature type="active site" description="Proton donor" evidence="5">
    <location>
        <position position="48"/>
    </location>
</feature>
<dbReference type="PROSITE" id="PS00798">
    <property type="entry name" value="ALDOKETO_REDUCTASE_1"/>
    <property type="match status" value="1"/>
</dbReference>
<comment type="caution">
    <text evidence="9">The sequence shown here is derived from an EMBL/GenBank/DDBJ whole genome shotgun (WGS) entry which is preliminary data.</text>
</comment>
<keyword evidence="10" id="KW-1185">Reference proteome</keyword>
<comment type="similarity">
    <text evidence="1">Belongs to the aldo/keto reductase family.</text>
</comment>
<dbReference type="PANTHER" id="PTHR43827:SF3">
    <property type="entry name" value="NADP-DEPENDENT OXIDOREDUCTASE DOMAIN-CONTAINING PROTEIN"/>
    <property type="match status" value="1"/>
</dbReference>
<dbReference type="FunFam" id="3.20.20.100:FF:000002">
    <property type="entry name" value="2,5-diketo-D-gluconic acid reductase A"/>
    <property type="match status" value="1"/>
</dbReference>
<evidence type="ECO:0000313" key="10">
    <source>
        <dbReference type="Proteomes" id="UP000265848"/>
    </source>
</evidence>
<dbReference type="PRINTS" id="PR00069">
    <property type="entry name" value="ALDKETRDTASE"/>
</dbReference>
<feature type="site" description="Lowers pKa of active site Tyr" evidence="7">
    <location>
        <position position="73"/>
    </location>
</feature>
<comment type="catalytic activity">
    <reaction evidence="4">
        <text>hydroxyacetone + NADP(+) = methylglyoxal + NADPH + H(+)</text>
        <dbReference type="Rhea" id="RHEA:27986"/>
        <dbReference type="ChEBI" id="CHEBI:15378"/>
        <dbReference type="ChEBI" id="CHEBI:17158"/>
        <dbReference type="ChEBI" id="CHEBI:27957"/>
        <dbReference type="ChEBI" id="CHEBI:57783"/>
        <dbReference type="ChEBI" id="CHEBI:58349"/>
    </reaction>
</comment>
<evidence type="ECO:0000256" key="2">
    <source>
        <dbReference type="ARBA" id="ARBA00022857"/>
    </source>
</evidence>
<evidence type="ECO:0000313" key="9">
    <source>
        <dbReference type="EMBL" id="RII39164.1"/>
    </source>
</evidence>
<dbReference type="EMBL" id="QWJJ01000006">
    <property type="protein sequence ID" value="RII39164.1"/>
    <property type="molecule type" value="Genomic_DNA"/>
</dbReference>
<dbReference type="PROSITE" id="PS00062">
    <property type="entry name" value="ALDOKETO_REDUCTASE_2"/>
    <property type="match status" value="1"/>
</dbReference>
<accession>A0A399J1L4</accession>
<dbReference type="PANTHER" id="PTHR43827">
    <property type="entry name" value="2,5-DIKETO-D-GLUCONIC ACID REDUCTASE"/>
    <property type="match status" value="1"/>
</dbReference>
<dbReference type="Proteomes" id="UP000265848">
    <property type="component" value="Unassembled WGS sequence"/>
</dbReference>
<sequence length="273" mass="29969">MQKLSLNDTRSIPQMGFGVWQIPEETTENAVATAIGLGYRLIDGARIYGNEAGMGRGVRNSGVAREDLFVTSKVWNSDQGRDAARAAIRGSLERTGLDYLDLMLIHWPCPEKDLYVETWQALIEARDTGLVRSIGVSNFTATHLDRIIAKTGVAPALNQIELHPRMQQSDMRAANAERGVITQSWSPLGRANAFSDPTLVEIARRLDRSVPQVILRWHIQLGLSVIPRSSNPDHMASNFAAQSFELSDADMAAIEGMETGARIGPDPDAAEFD</sequence>
<evidence type="ECO:0000259" key="8">
    <source>
        <dbReference type="Pfam" id="PF00248"/>
    </source>
</evidence>
<dbReference type="PIRSF" id="PIRSF000097">
    <property type="entry name" value="AKR"/>
    <property type="match status" value="1"/>
</dbReference>
<dbReference type="AlphaFoldDB" id="A0A399J1L4"/>
<dbReference type="SUPFAM" id="SSF51430">
    <property type="entry name" value="NAD(P)-linked oxidoreductase"/>
    <property type="match status" value="1"/>
</dbReference>
<evidence type="ECO:0000256" key="1">
    <source>
        <dbReference type="ARBA" id="ARBA00007905"/>
    </source>
</evidence>
<dbReference type="InterPro" id="IPR020471">
    <property type="entry name" value="AKR"/>
</dbReference>
<organism evidence="9 10">
    <name type="scientific">Pseudooceanicola sediminis</name>
    <dbReference type="NCBI Taxonomy" id="2211117"/>
    <lineage>
        <taxon>Bacteria</taxon>
        <taxon>Pseudomonadati</taxon>
        <taxon>Pseudomonadota</taxon>
        <taxon>Alphaproteobacteria</taxon>
        <taxon>Rhodobacterales</taxon>
        <taxon>Paracoccaceae</taxon>
        <taxon>Pseudooceanicola</taxon>
    </lineage>
</organism>
<gene>
    <name evidence="9" type="ORF">DL237_08415</name>
</gene>